<dbReference type="EMBL" id="LIBO01000173">
    <property type="protein sequence ID" value="KRO61919.1"/>
    <property type="molecule type" value="Genomic_DNA"/>
</dbReference>
<organism evidence="1 2">
    <name type="scientific">Verrucomicrobia subdivision 6 bacterium BACL9 MAG-120507-bin52</name>
    <dbReference type="NCBI Taxonomy" id="1655590"/>
    <lineage>
        <taxon>Bacteria</taxon>
        <taxon>Pseudomonadati</taxon>
        <taxon>Verrucomicrobiota</taxon>
        <taxon>Verrucomicrobiia</taxon>
        <taxon>Verrucomicrobiales</taxon>
        <taxon>Verrucomicrobia subdivision 6</taxon>
    </lineage>
</organism>
<sequence length="106" mass="11054">MGQFLNFGFENFEMGLRVESFSSGVLDQVGSGIATAVRVDFLTKPPKEGLVVAIFYRGGEGGKVPIRGLPKLGGGQVAERVGGEVAEAAKRPVDILQATAGIVGDF</sequence>
<proteinExistence type="predicted"/>
<protein>
    <submittedName>
        <fullName evidence="1">Uncharacterized protein</fullName>
    </submittedName>
</protein>
<dbReference type="AlphaFoldDB" id="A0A0R2RH02"/>
<reference evidence="1 2" key="1">
    <citation type="submission" date="2015-10" db="EMBL/GenBank/DDBJ databases">
        <title>Metagenome-Assembled Genomes uncover a global brackish microbiome.</title>
        <authorList>
            <person name="Hugerth L.W."/>
            <person name="Larsson J."/>
            <person name="Alneberg J."/>
            <person name="Lindh M.V."/>
            <person name="Legrand C."/>
            <person name="Pinhassi J."/>
            <person name="Andersson A.F."/>
        </authorList>
    </citation>
    <scope>NUCLEOTIDE SEQUENCE [LARGE SCALE GENOMIC DNA]</scope>
    <source>
        <strain evidence="1">BACL18 MAG-120507-bin52</strain>
    </source>
</reference>
<gene>
    <name evidence="1" type="ORF">ABR82_06715</name>
</gene>
<evidence type="ECO:0000313" key="1">
    <source>
        <dbReference type="EMBL" id="KRO61919.1"/>
    </source>
</evidence>
<evidence type="ECO:0000313" key="2">
    <source>
        <dbReference type="Proteomes" id="UP000051269"/>
    </source>
</evidence>
<name>A0A0R2RH02_9BACT</name>
<dbReference type="Proteomes" id="UP000051269">
    <property type="component" value="Unassembled WGS sequence"/>
</dbReference>
<accession>A0A0R2RH02</accession>
<comment type="caution">
    <text evidence="1">The sequence shown here is derived from an EMBL/GenBank/DDBJ whole genome shotgun (WGS) entry which is preliminary data.</text>
</comment>